<accession>A0ABQ6LYP2</accession>
<feature type="transmembrane region" description="Helical" evidence="1">
    <location>
        <begin position="30"/>
        <end position="48"/>
    </location>
</feature>
<dbReference type="EMBL" id="BSYJ01000003">
    <property type="protein sequence ID" value="GMG87157.1"/>
    <property type="molecule type" value="Genomic_DNA"/>
</dbReference>
<reference evidence="2 3" key="1">
    <citation type="submission" date="2023-04" db="EMBL/GenBank/DDBJ databases">
        <title>Marinobulbifer ophiurae gen. nov., sp. Nov., isolate from tissue of brittle star Ophioplocus japonicus.</title>
        <authorList>
            <person name="Kawano K."/>
            <person name="Sawayama S."/>
            <person name="Nakagawa S."/>
        </authorList>
    </citation>
    <scope>NUCLEOTIDE SEQUENCE [LARGE SCALE GENOMIC DNA]</scope>
    <source>
        <strain evidence="2 3">NKW57</strain>
    </source>
</reference>
<dbReference type="Proteomes" id="UP001224392">
    <property type="component" value="Unassembled WGS sequence"/>
</dbReference>
<keyword evidence="3" id="KW-1185">Reference proteome</keyword>
<evidence type="ECO:0000256" key="1">
    <source>
        <dbReference type="SAM" id="Phobius"/>
    </source>
</evidence>
<keyword evidence="1" id="KW-1133">Transmembrane helix</keyword>
<keyword evidence="1" id="KW-0472">Membrane</keyword>
<protein>
    <recommendedName>
        <fullName evidence="4">Thioredoxin domain-containing protein</fullName>
    </recommendedName>
</protein>
<sequence>MRETPAFFLVLTGLLITLLTDQEKGVPLYFSLYNLFIVLLYLFQFSRLRFPRDYKTMLEFPPATRGSSDESEEKASLWVFLRSPWCAHSRAVVTCLEQNAGKFAEAGVRITLWLAKGNRISGNKPLAENIEIKTWAGGEVGVEMDGGQPLLARISGQGSDALKPSYWLLDSCGRILWRHLPANYRTPGDPLQALGFVGRAG</sequence>
<organism evidence="2 3">
    <name type="scientific">Biformimicrobium ophioploci</name>
    <dbReference type="NCBI Taxonomy" id="3036711"/>
    <lineage>
        <taxon>Bacteria</taxon>
        <taxon>Pseudomonadati</taxon>
        <taxon>Pseudomonadota</taxon>
        <taxon>Gammaproteobacteria</taxon>
        <taxon>Cellvibrionales</taxon>
        <taxon>Microbulbiferaceae</taxon>
        <taxon>Biformimicrobium</taxon>
    </lineage>
</organism>
<keyword evidence="1" id="KW-0812">Transmembrane</keyword>
<gene>
    <name evidence="2" type="ORF">MNKW57_14780</name>
</gene>
<name>A0ABQ6LYP2_9GAMM</name>
<evidence type="ECO:0000313" key="3">
    <source>
        <dbReference type="Proteomes" id="UP001224392"/>
    </source>
</evidence>
<evidence type="ECO:0008006" key="4">
    <source>
        <dbReference type="Google" id="ProtNLM"/>
    </source>
</evidence>
<proteinExistence type="predicted"/>
<comment type="caution">
    <text evidence="2">The sequence shown here is derived from an EMBL/GenBank/DDBJ whole genome shotgun (WGS) entry which is preliminary data.</text>
</comment>
<evidence type="ECO:0000313" key="2">
    <source>
        <dbReference type="EMBL" id="GMG87157.1"/>
    </source>
</evidence>